<feature type="domain" description="RagB/SusD" evidence="6">
    <location>
        <begin position="365"/>
        <end position="479"/>
    </location>
</feature>
<dbReference type="InterPro" id="IPR033985">
    <property type="entry name" value="SusD-like_N"/>
</dbReference>
<keyword evidence="3" id="KW-0732">Signal</keyword>
<accession>A0A951IVF5</accession>
<proteinExistence type="inferred from homology"/>
<evidence type="ECO:0000313" key="8">
    <source>
        <dbReference type="EMBL" id="MBW3466609.1"/>
    </source>
</evidence>
<dbReference type="SUPFAM" id="SSF48452">
    <property type="entry name" value="TPR-like"/>
    <property type="match status" value="1"/>
</dbReference>
<dbReference type="InterPro" id="IPR012944">
    <property type="entry name" value="SusD_RagB_dom"/>
</dbReference>
<keyword evidence="5" id="KW-0998">Cell outer membrane</keyword>
<dbReference type="AlphaFoldDB" id="A0A951IVF5"/>
<dbReference type="EMBL" id="RPHB01000001">
    <property type="protein sequence ID" value="MBW3466609.1"/>
    <property type="molecule type" value="Genomic_DNA"/>
</dbReference>
<evidence type="ECO:0000256" key="2">
    <source>
        <dbReference type="ARBA" id="ARBA00006275"/>
    </source>
</evidence>
<comment type="caution">
    <text evidence="8">The sequence shown here is derived from an EMBL/GenBank/DDBJ whole genome shotgun (WGS) entry which is preliminary data.</text>
</comment>
<dbReference type="Pfam" id="PF14322">
    <property type="entry name" value="SusD-like_3"/>
    <property type="match status" value="1"/>
</dbReference>
<dbReference type="InterPro" id="IPR011990">
    <property type="entry name" value="TPR-like_helical_dom_sf"/>
</dbReference>
<gene>
    <name evidence="8" type="ORF">EGN73_02110</name>
</gene>
<evidence type="ECO:0000259" key="7">
    <source>
        <dbReference type="Pfam" id="PF14322"/>
    </source>
</evidence>
<name>A0A951IVF5_9BACT</name>
<evidence type="ECO:0000256" key="3">
    <source>
        <dbReference type="ARBA" id="ARBA00022729"/>
    </source>
</evidence>
<dbReference type="Gene3D" id="1.25.40.390">
    <property type="match status" value="1"/>
</dbReference>
<organism evidence="8 9">
    <name type="scientific">Arthrospiribacter ruber</name>
    <dbReference type="NCBI Taxonomy" id="2487934"/>
    <lineage>
        <taxon>Bacteria</taxon>
        <taxon>Pseudomonadati</taxon>
        <taxon>Bacteroidota</taxon>
        <taxon>Cytophagia</taxon>
        <taxon>Cytophagales</taxon>
        <taxon>Cyclobacteriaceae</taxon>
        <taxon>Arthrospiribacter</taxon>
    </lineage>
</organism>
<keyword evidence="9" id="KW-1185">Reference proteome</keyword>
<evidence type="ECO:0000256" key="5">
    <source>
        <dbReference type="ARBA" id="ARBA00023237"/>
    </source>
</evidence>
<dbReference type="Proteomes" id="UP000727490">
    <property type="component" value="Unassembled WGS sequence"/>
</dbReference>
<evidence type="ECO:0000256" key="4">
    <source>
        <dbReference type="ARBA" id="ARBA00023136"/>
    </source>
</evidence>
<protein>
    <submittedName>
        <fullName evidence="8">RagB/SusD family nutrient uptake outer membrane protein</fullName>
    </submittedName>
</protein>
<feature type="domain" description="SusD-like N-terminal" evidence="7">
    <location>
        <begin position="53"/>
        <end position="254"/>
    </location>
</feature>
<reference evidence="8 9" key="1">
    <citation type="journal article" date="2020" name="Syst. Appl. Microbiol.">
        <title>Arthrospiribacter ruber gen. nov., sp. nov., a novel bacterium isolated from Arthrospira cultures.</title>
        <authorList>
            <person name="Waleron M."/>
            <person name="Misztak A."/>
            <person name="Waleron M.M."/>
            <person name="Furmaniak M."/>
            <person name="Mrozik A."/>
            <person name="Waleron K."/>
        </authorList>
    </citation>
    <scope>NUCLEOTIDE SEQUENCE [LARGE SCALE GENOMIC DNA]</scope>
    <source>
        <strain evidence="8 9">DPMB0001</strain>
    </source>
</reference>
<evidence type="ECO:0000256" key="1">
    <source>
        <dbReference type="ARBA" id="ARBA00004442"/>
    </source>
</evidence>
<comment type="similarity">
    <text evidence="2">Belongs to the SusD family.</text>
</comment>
<sequence>MLQRETMPHLYQSDEAGHQIQFILLITITIKTMKYIMKSCAALLLLFSSCDGFLDEKPSLSLVVPSKLADFEALLNNDNQVFNISPAIGEIGSADYFTTVERWETYSTQLEREAYIWGDEVHANGNMPDWATPFQQIFYANVVLDGIAALNISSEEQAQAERLKGTALFFRANAYHNLMVLFCPFARFDDTSDKLGLPIRASSNIQDPITRASLQEVKDFIKKDLEEALDLVPETEPMKTLPSKLTVLSLLMRVHFMEADYSKALDYGLLAMEYSPELIDLTALPQSAANPFGIFNKEVVFYSHLNPYNYFNSPLTFVDENLLELYGDDDSRVGHFFIDRGTGGLNVKAFHTGRNLWFGGIGTNEIYLTVSECLARDGRLEEAAQILESLLENRIFDLEPVTFENSTEALDFILKERRKELLFRGIRWMDLRRLNEEGAGIILTRQLGENTITLSPNSPRYVFPLPPSEVERSGIEQNPR</sequence>
<evidence type="ECO:0000259" key="6">
    <source>
        <dbReference type="Pfam" id="PF07980"/>
    </source>
</evidence>
<dbReference type="Pfam" id="PF07980">
    <property type="entry name" value="SusD_RagB"/>
    <property type="match status" value="1"/>
</dbReference>
<keyword evidence="4" id="KW-0472">Membrane</keyword>
<evidence type="ECO:0000313" key="9">
    <source>
        <dbReference type="Proteomes" id="UP000727490"/>
    </source>
</evidence>
<dbReference type="GO" id="GO:0009279">
    <property type="term" value="C:cell outer membrane"/>
    <property type="evidence" value="ECO:0007669"/>
    <property type="project" value="UniProtKB-SubCell"/>
</dbReference>
<comment type="subcellular location">
    <subcellularLocation>
        <location evidence="1">Cell outer membrane</location>
    </subcellularLocation>
</comment>